<feature type="non-terminal residue" evidence="5">
    <location>
        <position position="237"/>
    </location>
</feature>
<comment type="caution">
    <text evidence="5">The sequence shown here is derived from an EMBL/GenBank/DDBJ whole genome shotgun (WGS) entry which is preliminary data.</text>
</comment>
<dbReference type="OrthoDB" id="2441647at2759"/>
<dbReference type="GO" id="GO:0030280">
    <property type="term" value="F:structural constituent of skin epidermis"/>
    <property type="evidence" value="ECO:0007669"/>
    <property type="project" value="TreeGrafter"/>
</dbReference>
<dbReference type="GO" id="GO:0005615">
    <property type="term" value="C:extracellular space"/>
    <property type="evidence" value="ECO:0007669"/>
    <property type="project" value="TreeGrafter"/>
</dbReference>
<dbReference type="AlphaFoldDB" id="A0A850WK09"/>
<feature type="coiled-coil region" evidence="3">
    <location>
        <begin position="151"/>
        <end position="185"/>
    </location>
</feature>
<dbReference type="Proteomes" id="UP000653271">
    <property type="component" value="Unassembled WGS sequence"/>
</dbReference>
<dbReference type="Pfam" id="PF16208">
    <property type="entry name" value="Keratin_2_head"/>
    <property type="match status" value="1"/>
</dbReference>
<dbReference type="Pfam" id="PF00038">
    <property type="entry name" value="Filament"/>
    <property type="match status" value="1"/>
</dbReference>
<proteinExistence type="predicted"/>
<sequence length="237" mass="24674">VGVRKGFSSSSASFGGRGKVTFGSMSQGTCRGPVNAGGFSSRSLYSLGGSKSTSLGGFGGGSIVCRGFGAGGYGYGTGTGIGGGYGCGVGGGLGGGFGGFGGGFDAGFGGFPACPPGGIKEVTINQSLLAPLNLEIDPEIQKVRTQEREEIKKLNDKFASFIDKVRFLEQQNRVLETKWKLLQEQGSVGPSGRSLEPIFETYISGLRRQLDCLASEKIQLGSELKNFQDMVEDYKTK</sequence>
<dbReference type="GO" id="GO:0031424">
    <property type="term" value="P:keratinization"/>
    <property type="evidence" value="ECO:0007669"/>
    <property type="project" value="TreeGrafter"/>
</dbReference>
<dbReference type="InterPro" id="IPR032444">
    <property type="entry name" value="Keratin_2_head"/>
</dbReference>
<dbReference type="PANTHER" id="PTHR45616">
    <property type="entry name" value="GATA-TYPE DOMAIN-CONTAINING PROTEIN"/>
    <property type="match status" value="1"/>
</dbReference>
<dbReference type="GO" id="GO:0045095">
    <property type="term" value="C:keratin filament"/>
    <property type="evidence" value="ECO:0007669"/>
    <property type="project" value="InterPro"/>
</dbReference>
<feature type="domain" description="IF rod" evidence="4">
    <location>
        <begin position="147"/>
        <end position="237"/>
    </location>
</feature>
<gene>
    <name evidence="5" type="primary">Krt79_0</name>
    <name evidence="5" type="ORF">PIACAY_R08282</name>
</gene>
<dbReference type="EMBL" id="WAAB01001251">
    <property type="protein sequence ID" value="NWH69892.1"/>
    <property type="molecule type" value="Genomic_DNA"/>
</dbReference>
<evidence type="ECO:0000256" key="3">
    <source>
        <dbReference type="SAM" id="Coils"/>
    </source>
</evidence>
<organism evidence="5 6">
    <name type="scientific">Piaya cayana</name>
    <name type="common">Common squirrel cuckoo</name>
    <dbReference type="NCBI Taxonomy" id="33601"/>
    <lineage>
        <taxon>Eukaryota</taxon>
        <taxon>Metazoa</taxon>
        <taxon>Chordata</taxon>
        <taxon>Craniata</taxon>
        <taxon>Vertebrata</taxon>
        <taxon>Euteleostomi</taxon>
        <taxon>Archelosauria</taxon>
        <taxon>Archosauria</taxon>
        <taxon>Dinosauria</taxon>
        <taxon>Saurischia</taxon>
        <taxon>Theropoda</taxon>
        <taxon>Coelurosauria</taxon>
        <taxon>Aves</taxon>
        <taxon>Neognathae</taxon>
        <taxon>Neoaves</taxon>
        <taxon>Otidimorphae</taxon>
        <taxon>Cuculiformes</taxon>
        <taxon>Coccyzidae</taxon>
        <taxon>Piaya</taxon>
    </lineage>
</organism>
<keyword evidence="6" id="KW-1185">Reference proteome</keyword>
<evidence type="ECO:0000313" key="5">
    <source>
        <dbReference type="EMBL" id="NWH69892.1"/>
    </source>
</evidence>
<keyword evidence="1" id="KW-0403">Intermediate filament</keyword>
<dbReference type="InterPro" id="IPR003054">
    <property type="entry name" value="Keratin_II"/>
</dbReference>
<feature type="non-terminal residue" evidence="5">
    <location>
        <position position="1"/>
    </location>
</feature>
<dbReference type="GO" id="GO:0045109">
    <property type="term" value="P:intermediate filament organization"/>
    <property type="evidence" value="ECO:0007669"/>
    <property type="project" value="TreeGrafter"/>
</dbReference>
<dbReference type="PROSITE" id="PS51842">
    <property type="entry name" value="IF_ROD_2"/>
    <property type="match status" value="1"/>
</dbReference>
<protein>
    <submittedName>
        <fullName evidence="5">K2C79 protein</fullName>
    </submittedName>
</protein>
<dbReference type="PRINTS" id="PR01276">
    <property type="entry name" value="TYPE2KERATIN"/>
</dbReference>
<reference evidence="5" key="1">
    <citation type="submission" date="2019-09" db="EMBL/GenBank/DDBJ databases">
        <title>Bird 10,000 Genomes (B10K) Project - Family phase.</title>
        <authorList>
            <person name="Zhang G."/>
        </authorList>
    </citation>
    <scope>NUCLEOTIDE SEQUENCE</scope>
    <source>
        <strain evidence="5">B10K-DU-008-47</strain>
        <tissue evidence="5">Mixed tissue sample</tissue>
    </source>
</reference>
<dbReference type="PANTHER" id="PTHR45616:SF69">
    <property type="entry name" value="IF ROD DOMAIN-CONTAINING PROTEIN-RELATED"/>
    <property type="match status" value="1"/>
</dbReference>
<dbReference type="SUPFAM" id="SSF64593">
    <property type="entry name" value="Intermediate filament protein, coiled coil region"/>
    <property type="match status" value="1"/>
</dbReference>
<evidence type="ECO:0000259" key="4">
    <source>
        <dbReference type="PROSITE" id="PS51842"/>
    </source>
</evidence>
<dbReference type="InterPro" id="IPR039008">
    <property type="entry name" value="IF_rod_dom"/>
</dbReference>
<accession>A0A850WK09</accession>
<evidence type="ECO:0000256" key="2">
    <source>
        <dbReference type="ARBA" id="ARBA00023054"/>
    </source>
</evidence>
<dbReference type="Gene3D" id="1.20.5.1160">
    <property type="entry name" value="Vasodilator-stimulated phosphoprotein"/>
    <property type="match status" value="1"/>
</dbReference>
<keyword evidence="2 3" id="KW-0175">Coiled coil</keyword>
<evidence type="ECO:0000313" key="6">
    <source>
        <dbReference type="Proteomes" id="UP000653271"/>
    </source>
</evidence>
<name>A0A850WK09_PIACA</name>
<evidence type="ECO:0000256" key="1">
    <source>
        <dbReference type="ARBA" id="ARBA00022754"/>
    </source>
</evidence>